<comment type="caution">
    <text evidence="8">The sequence shown here is derived from an EMBL/GenBank/DDBJ whole genome shotgun (WGS) entry which is preliminary data.</text>
</comment>
<name>A0AAE0NYJ7_9PEZI</name>
<dbReference type="EMBL" id="JAULSW010000002">
    <property type="protein sequence ID" value="KAK3390092.1"/>
    <property type="molecule type" value="Genomic_DNA"/>
</dbReference>
<evidence type="ECO:0000256" key="6">
    <source>
        <dbReference type="ARBA" id="ARBA00023242"/>
    </source>
</evidence>
<sequence>MSTLTDSLFNRHRPTPGPSPLLSDNYEIDEDDLAAFSPGVNGMGSLLRLSDVTNGPRPVSHASGSWQIWAAQPDTSWEQGHNADAAQLWLLPLSPSSSGSSPGSLYLPDLEAGQQRQPRMFYHDLDNPYEEVGNNYIVRIPGHSPIQGSLTVDGYIKLQFTTLGPGDKLRFHPGIIGHLPADFGFKNPVHGTDKKLWDFYVYAWCPGRTILPKTNSWLNDLVRMFDENEALRHAILALSALYLLDYSPKEEIRRFVNAYYQMAVTLLSRDMKDPNSQADSKGDDIIATLICLNMIDVVASEYRRPKGQVPRWLEGARQATKMLNASDPGHKYRRPENIQMNLTRKANIIIVARTAIIGIVLAPLDSVNTRKQFRWLLRDNNTEVHGVLGCSPKLLYMMSQITHLSALMFESPDMDTYPAGGEVLKVSIEKLRQGSELCPRGYTSTQALLDDCDLVGPDNVVDCPVKMTHLGAQAWLIAAQIYLLCRFFRLPRHHPEVRQKTGELADCIVRMPRSGRLFTAQAPFFPVFLLRFVSLELREQKIAQDWFETVIGAARCRSSVPPAYESLKRLCAWMDRKNPDHMNGVPEQIINRPAWWETAVLWLQEMEGTLCLI</sequence>
<accession>A0AAE0NYJ7</accession>
<evidence type="ECO:0000256" key="2">
    <source>
        <dbReference type="ARBA" id="ARBA00022833"/>
    </source>
</evidence>
<keyword evidence="4" id="KW-0238">DNA-binding</keyword>
<evidence type="ECO:0000256" key="5">
    <source>
        <dbReference type="ARBA" id="ARBA00023163"/>
    </source>
</evidence>
<dbReference type="GO" id="GO:0000976">
    <property type="term" value="F:transcription cis-regulatory region binding"/>
    <property type="evidence" value="ECO:0007669"/>
    <property type="project" value="TreeGrafter"/>
</dbReference>
<evidence type="ECO:0000256" key="7">
    <source>
        <dbReference type="SAM" id="MobiDB-lite"/>
    </source>
</evidence>
<evidence type="ECO:0000256" key="3">
    <source>
        <dbReference type="ARBA" id="ARBA00023015"/>
    </source>
</evidence>
<keyword evidence="3" id="KW-0805">Transcription regulation</keyword>
<dbReference type="Proteomes" id="UP001285441">
    <property type="component" value="Unassembled WGS sequence"/>
</dbReference>
<protein>
    <submittedName>
        <fullName evidence="8">Fungal-specific transcription factor domain-containing protein</fullName>
    </submittedName>
</protein>
<dbReference type="AlphaFoldDB" id="A0AAE0NYJ7"/>
<dbReference type="InterPro" id="IPR021858">
    <property type="entry name" value="Fun_TF"/>
</dbReference>
<dbReference type="GO" id="GO:0005634">
    <property type="term" value="C:nucleus"/>
    <property type="evidence" value="ECO:0007669"/>
    <property type="project" value="UniProtKB-SubCell"/>
</dbReference>
<organism evidence="8 9">
    <name type="scientific">Podospora didyma</name>
    <dbReference type="NCBI Taxonomy" id="330526"/>
    <lineage>
        <taxon>Eukaryota</taxon>
        <taxon>Fungi</taxon>
        <taxon>Dikarya</taxon>
        <taxon>Ascomycota</taxon>
        <taxon>Pezizomycotina</taxon>
        <taxon>Sordariomycetes</taxon>
        <taxon>Sordariomycetidae</taxon>
        <taxon>Sordariales</taxon>
        <taxon>Podosporaceae</taxon>
        <taxon>Podospora</taxon>
    </lineage>
</organism>
<gene>
    <name evidence="8" type="ORF">B0H63DRAFT_464770</name>
</gene>
<evidence type="ECO:0000256" key="1">
    <source>
        <dbReference type="ARBA" id="ARBA00004123"/>
    </source>
</evidence>
<comment type="subcellular location">
    <subcellularLocation>
        <location evidence="1">Nucleus</location>
    </subcellularLocation>
</comment>
<reference evidence="8" key="1">
    <citation type="journal article" date="2023" name="Mol. Phylogenet. Evol.">
        <title>Genome-scale phylogeny and comparative genomics of the fungal order Sordariales.</title>
        <authorList>
            <person name="Hensen N."/>
            <person name="Bonometti L."/>
            <person name="Westerberg I."/>
            <person name="Brannstrom I.O."/>
            <person name="Guillou S."/>
            <person name="Cros-Aarteil S."/>
            <person name="Calhoun S."/>
            <person name="Haridas S."/>
            <person name="Kuo A."/>
            <person name="Mondo S."/>
            <person name="Pangilinan J."/>
            <person name="Riley R."/>
            <person name="LaButti K."/>
            <person name="Andreopoulos B."/>
            <person name="Lipzen A."/>
            <person name="Chen C."/>
            <person name="Yan M."/>
            <person name="Daum C."/>
            <person name="Ng V."/>
            <person name="Clum A."/>
            <person name="Steindorff A."/>
            <person name="Ohm R.A."/>
            <person name="Martin F."/>
            <person name="Silar P."/>
            <person name="Natvig D.O."/>
            <person name="Lalanne C."/>
            <person name="Gautier V."/>
            <person name="Ament-Velasquez S.L."/>
            <person name="Kruys A."/>
            <person name="Hutchinson M.I."/>
            <person name="Powell A.J."/>
            <person name="Barry K."/>
            <person name="Miller A.N."/>
            <person name="Grigoriev I.V."/>
            <person name="Debuchy R."/>
            <person name="Gladieux P."/>
            <person name="Hiltunen Thoren M."/>
            <person name="Johannesson H."/>
        </authorList>
    </citation>
    <scope>NUCLEOTIDE SEQUENCE</scope>
    <source>
        <strain evidence="8">CBS 232.78</strain>
    </source>
</reference>
<proteinExistence type="predicted"/>
<dbReference type="GO" id="GO:0045944">
    <property type="term" value="P:positive regulation of transcription by RNA polymerase II"/>
    <property type="evidence" value="ECO:0007669"/>
    <property type="project" value="TreeGrafter"/>
</dbReference>
<evidence type="ECO:0000313" key="8">
    <source>
        <dbReference type="EMBL" id="KAK3390092.1"/>
    </source>
</evidence>
<keyword evidence="6" id="KW-0539">Nucleus</keyword>
<dbReference type="PANTHER" id="PTHR37534">
    <property type="entry name" value="TRANSCRIPTIONAL ACTIVATOR PROTEIN UGA3"/>
    <property type="match status" value="1"/>
</dbReference>
<evidence type="ECO:0000256" key="4">
    <source>
        <dbReference type="ARBA" id="ARBA00023125"/>
    </source>
</evidence>
<dbReference type="Pfam" id="PF11951">
    <property type="entry name" value="Fungal_trans_2"/>
    <property type="match status" value="1"/>
</dbReference>
<feature type="region of interest" description="Disordered" evidence="7">
    <location>
        <begin position="1"/>
        <end position="25"/>
    </location>
</feature>
<reference evidence="8" key="2">
    <citation type="submission" date="2023-06" db="EMBL/GenBank/DDBJ databases">
        <authorList>
            <consortium name="Lawrence Berkeley National Laboratory"/>
            <person name="Haridas S."/>
            <person name="Hensen N."/>
            <person name="Bonometti L."/>
            <person name="Westerberg I."/>
            <person name="Brannstrom I.O."/>
            <person name="Guillou S."/>
            <person name="Cros-Aarteil S."/>
            <person name="Calhoun S."/>
            <person name="Kuo A."/>
            <person name="Mondo S."/>
            <person name="Pangilinan J."/>
            <person name="Riley R."/>
            <person name="LaButti K."/>
            <person name="Andreopoulos B."/>
            <person name="Lipzen A."/>
            <person name="Chen C."/>
            <person name="Yanf M."/>
            <person name="Daum C."/>
            <person name="Ng V."/>
            <person name="Clum A."/>
            <person name="Steindorff A."/>
            <person name="Ohm R."/>
            <person name="Martin F."/>
            <person name="Silar P."/>
            <person name="Natvig D."/>
            <person name="Lalanne C."/>
            <person name="Gautier V."/>
            <person name="Ament-velasquez S.L."/>
            <person name="Kruys A."/>
            <person name="Hutchinson M.I."/>
            <person name="Powell A.J."/>
            <person name="Barry K."/>
            <person name="Miller A.N."/>
            <person name="Grigoriev I.V."/>
            <person name="Debuchy R."/>
            <person name="Gladieux P."/>
            <person name="Thoren M.H."/>
            <person name="Johannesson H."/>
        </authorList>
    </citation>
    <scope>NUCLEOTIDE SEQUENCE</scope>
    <source>
        <strain evidence="8">CBS 232.78</strain>
    </source>
</reference>
<keyword evidence="5" id="KW-0804">Transcription</keyword>
<evidence type="ECO:0000313" key="9">
    <source>
        <dbReference type="Proteomes" id="UP001285441"/>
    </source>
</evidence>
<dbReference type="PANTHER" id="PTHR37534:SF7">
    <property type="entry name" value="TRANSCRIPTIONAL ACTIVATOR PROTEIN UGA3"/>
    <property type="match status" value="1"/>
</dbReference>
<dbReference type="GO" id="GO:0003700">
    <property type="term" value="F:DNA-binding transcription factor activity"/>
    <property type="evidence" value="ECO:0007669"/>
    <property type="project" value="TreeGrafter"/>
</dbReference>
<keyword evidence="2" id="KW-0862">Zinc</keyword>
<keyword evidence="9" id="KW-1185">Reference proteome</keyword>